<keyword evidence="3" id="KW-1185">Reference proteome</keyword>
<organism evidence="2 3">
    <name type="scientific">Solidesulfovibrio carbinoliphilus subsp. oakridgensis</name>
    <dbReference type="NCBI Taxonomy" id="694327"/>
    <lineage>
        <taxon>Bacteria</taxon>
        <taxon>Pseudomonadati</taxon>
        <taxon>Thermodesulfobacteriota</taxon>
        <taxon>Desulfovibrionia</taxon>
        <taxon>Desulfovibrionales</taxon>
        <taxon>Desulfovibrionaceae</taxon>
        <taxon>Solidesulfovibrio</taxon>
    </lineage>
</organism>
<dbReference type="PANTHER" id="PTHR37694:SF1">
    <property type="entry name" value="SLR8022 PROTEIN"/>
    <property type="match status" value="1"/>
</dbReference>
<evidence type="ECO:0000259" key="1">
    <source>
        <dbReference type="Pfam" id="PF07883"/>
    </source>
</evidence>
<dbReference type="HOGENOM" id="CLU_156449_0_0_7"/>
<dbReference type="PANTHER" id="PTHR37694">
    <property type="entry name" value="SLR8022 PROTEIN"/>
    <property type="match status" value="1"/>
</dbReference>
<proteinExistence type="predicted"/>
<gene>
    <name evidence="2" type="ORF">DFW101_2008</name>
</gene>
<evidence type="ECO:0000313" key="3">
    <source>
        <dbReference type="Proteomes" id="UP000004662"/>
    </source>
</evidence>
<sequence>MKKLNIFEEGPFKDSGYGMLWVHDSANFRIVNFNFRAGQTLPVHAHEVDGELSIVVLEGEGEFLGAEGASQPAKAGDVLVCPIATPHGLKATTEMRVLVTLAPPA</sequence>
<dbReference type="Pfam" id="PF07883">
    <property type="entry name" value="Cupin_2"/>
    <property type="match status" value="1"/>
</dbReference>
<dbReference type="InterPro" id="IPR013096">
    <property type="entry name" value="Cupin_2"/>
</dbReference>
<dbReference type="InterPro" id="IPR014710">
    <property type="entry name" value="RmlC-like_jellyroll"/>
</dbReference>
<dbReference type="SUPFAM" id="SSF51182">
    <property type="entry name" value="RmlC-like cupins"/>
    <property type="match status" value="1"/>
</dbReference>
<feature type="domain" description="Cupin type-2" evidence="1">
    <location>
        <begin position="34"/>
        <end position="99"/>
    </location>
</feature>
<reference evidence="3" key="1">
    <citation type="journal article" date="2015" name="Genome Announc.">
        <title>High-Quality Draft Genome Sequence of Desulfovibrio carbinoliphilus FW-101-2B, an Organic Acid-Oxidizing Sulfate-Reducing Bacterium Isolated from Uranium(VI)-Contaminated Groundwater.</title>
        <authorList>
            <person name="Ramsay B.D."/>
            <person name="Hwang C."/>
            <person name="Woo H.L."/>
            <person name="Carroll S.L."/>
            <person name="Lucas S."/>
            <person name="Han J."/>
            <person name="Lapidus A.L."/>
            <person name="Cheng J.F."/>
            <person name="Goodwin L.A."/>
            <person name="Pitluck S."/>
            <person name="Peters L."/>
            <person name="Chertkov O."/>
            <person name="Held B."/>
            <person name="Detter J.C."/>
            <person name="Han C.S."/>
            <person name="Tapia R."/>
            <person name="Land M.L."/>
            <person name="Hauser L.J."/>
            <person name="Kyrpides N.C."/>
            <person name="Ivanova N.N."/>
            <person name="Mikhailova N."/>
            <person name="Pagani I."/>
            <person name="Woyke T."/>
            <person name="Arkin A.P."/>
            <person name="Dehal P."/>
            <person name="Chivian D."/>
            <person name="Criddle C.S."/>
            <person name="Wu W."/>
            <person name="Chakraborty R."/>
            <person name="Hazen T.C."/>
            <person name="Fields M.W."/>
        </authorList>
    </citation>
    <scope>NUCLEOTIDE SEQUENCE [LARGE SCALE GENOMIC DNA]</scope>
    <source>
        <strain evidence="3">FW-101-2B</strain>
    </source>
</reference>
<protein>
    <submittedName>
        <fullName evidence="2">Cupin 2 conserved barrel domain protein</fullName>
    </submittedName>
</protein>
<dbReference type="InterPro" id="IPR011051">
    <property type="entry name" value="RmlC_Cupin_sf"/>
</dbReference>
<dbReference type="Gene3D" id="2.60.120.10">
    <property type="entry name" value="Jelly Rolls"/>
    <property type="match status" value="1"/>
</dbReference>
<dbReference type="STRING" id="694327.DFW101_2008"/>
<name>G7Q6S9_9BACT</name>
<dbReference type="Proteomes" id="UP000004662">
    <property type="component" value="Chromosome"/>
</dbReference>
<dbReference type="RefSeq" id="WP_009181399.1">
    <property type="nucleotide sequence ID" value="NZ_CM001368.1"/>
</dbReference>
<dbReference type="OrthoDB" id="9796319at2"/>
<dbReference type="AlphaFoldDB" id="G7Q6S9"/>
<evidence type="ECO:0000313" key="2">
    <source>
        <dbReference type="EMBL" id="EHJ48014.1"/>
    </source>
</evidence>
<dbReference type="EMBL" id="CM001368">
    <property type="protein sequence ID" value="EHJ48014.1"/>
    <property type="molecule type" value="Genomic_DNA"/>
</dbReference>
<accession>G7Q6S9</accession>
<dbReference type="eggNOG" id="COG1917">
    <property type="taxonomic scope" value="Bacteria"/>
</dbReference>